<keyword evidence="2" id="KW-1185">Reference proteome</keyword>
<gene>
    <name evidence="1" type="ORF">FA95DRAFT_1564945</name>
</gene>
<sequence>MTVAGPTTCLRDVHVFLNSKNSGTRDVHSFSTLVLGLDGWHVVEPPHPDASTPAVSQPECFVGSARQKSPAASRLWDTPRCFMHTGSWQKWSTAIDRLGDRPLLRQVSRYLRDEQHRTDDCAHTRTHPNTSVTSWCGFELARYDFASPRR</sequence>
<evidence type="ECO:0000313" key="2">
    <source>
        <dbReference type="Proteomes" id="UP000814033"/>
    </source>
</evidence>
<reference evidence="1" key="1">
    <citation type="submission" date="2021-02" db="EMBL/GenBank/DDBJ databases">
        <authorList>
            <consortium name="DOE Joint Genome Institute"/>
            <person name="Ahrendt S."/>
            <person name="Looney B.P."/>
            <person name="Miyauchi S."/>
            <person name="Morin E."/>
            <person name="Drula E."/>
            <person name="Courty P.E."/>
            <person name="Chicoki N."/>
            <person name="Fauchery L."/>
            <person name="Kohler A."/>
            <person name="Kuo A."/>
            <person name="Labutti K."/>
            <person name="Pangilinan J."/>
            <person name="Lipzen A."/>
            <person name="Riley R."/>
            <person name="Andreopoulos W."/>
            <person name="He G."/>
            <person name="Johnson J."/>
            <person name="Barry K.W."/>
            <person name="Grigoriev I.V."/>
            <person name="Nagy L."/>
            <person name="Hibbett D."/>
            <person name="Henrissat B."/>
            <person name="Matheny P.B."/>
            <person name="Labbe J."/>
            <person name="Martin F."/>
        </authorList>
    </citation>
    <scope>NUCLEOTIDE SEQUENCE</scope>
    <source>
        <strain evidence="1">FP105234-sp</strain>
    </source>
</reference>
<evidence type="ECO:0000313" key="1">
    <source>
        <dbReference type="EMBL" id="KAI0041861.1"/>
    </source>
</evidence>
<organism evidence="1 2">
    <name type="scientific">Auriscalpium vulgare</name>
    <dbReference type="NCBI Taxonomy" id="40419"/>
    <lineage>
        <taxon>Eukaryota</taxon>
        <taxon>Fungi</taxon>
        <taxon>Dikarya</taxon>
        <taxon>Basidiomycota</taxon>
        <taxon>Agaricomycotina</taxon>
        <taxon>Agaricomycetes</taxon>
        <taxon>Russulales</taxon>
        <taxon>Auriscalpiaceae</taxon>
        <taxon>Auriscalpium</taxon>
    </lineage>
</organism>
<accession>A0ACB8RCG3</accession>
<proteinExistence type="predicted"/>
<comment type="caution">
    <text evidence="1">The sequence shown here is derived from an EMBL/GenBank/DDBJ whole genome shotgun (WGS) entry which is preliminary data.</text>
</comment>
<protein>
    <submittedName>
        <fullName evidence="1">Uncharacterized protein</fullName>
    </submittedName>
</protein>
<dbReference type="EMBL" id="MU276097">
    <property type="protein sequence ID" value="KAI0041861.1"/>
    <property type="molecule type" value="Genomic_DNA"/>
</dbReference>
<dbReference type="Proteomes" id="UP000814033">
    <property type="component" value="Unassembled WGS sequence"/>
</dbReference>
<name>A0ACB8RCG3_9AGAM</name>
<reference evidence="1" key="2">
    <citation type="journal article" date="2022" name="New Phytol.">
        <title>Evolutionary transition to the ectomycorrhizal habit in the genomes of a hyperdiverse lineage of mushroom-forming fungi.</title>
        <authorList>
            <person name="Looney B."/>
            <person name="Miyauchi S."/>
            <person name="Morin E."/>
            <person name="Drula E."/>
            <person name="Courty P.E."/>
            <person name="Kohler A."/>
            <person name="Kuo A."/>
            <person name="LaButti K."/>
            <person name="Pangilinan J."/>
            <person name="Lipzen A."/>
            <person name="Riley R."/>
            <person name="Andreopoulos W."/>
            <person name="He G."/>
            <person name="Johnson J."/>
            <person name="Nolan M."/>
            <person name="Tritt A."/>
            <person name="Barry K.W."/>
            <person name="Grigoriev I.V."/>
            <person name="Nagy L.G."/>
            <person name="Hibbett D."/>
            <person name="Henrissat B."/>
            <person name="Matheny P.B."/>
            <person name="Labbe J."/>
            <person name="Martin F.M."/>
        </authorList>
    </citation>
    <scope>NUCLEOTIDE SEQUENCE</scope>
    <source>
        <strain evidence="1">FP105234-sp</strain>
    </source>
</reference>